<comment type="caution">
    <text evidence="3">The sequence shown here is derived from an EMBL/GenBank/DDBJ whole genome shotgun (WGS) entry which is preliminary data.</text>
</comment>
<keyword evidence="1 3" id="KW-0378">Hydrolase</keyword>
<dbReference type="SUPFAM" id="SSF53254">
    <property type="entry name" value="Phosphoglycerate mutase-like"/>
    <property type="match status" value="1"/>
</dbReference>
<dbReference type="PROSITE" id="PS00893">
    <property type="entry name" value="NUDIX_BOX"/>
    <property type="match status" value="1"/>
</dbReference>
<dbReference type="GO" id="GO:0035539">
    <property type="term" value="F:8-oxo-7,8-dihydrodeoxyguanosine triphosphate pyrophosphatase activity"/>
    <property type="evidence" value="ECO:0007669"/>
    <property type="project" value="UniProtKB-EC"/>
</dbReference>
<reference evidence="3 4" key="1">
    <citation type="submission" date="2020-08" db="EMBL/GenBank/DDBJ databases">
        <title>Sequencing the genomes of 1000 actinobacteria strains.</title>
        <authorList>
            <person name="Klenk H.-P."/>
        </authorList>
    </citation>
    <scope>NUCLEOTIDE SEQUENCE [LARGE SCALE GENOMIC DNA]</scope>
    <source>
        <strain evidence="3 4">DSM 105784</strain>
    </source>
</reference>
<dbReference type="InterPro" id="IPR015797">
    <property type="entry name" value="NUDIX_hydrolase-like_dom_sf"/>
</dbReference>
<evidence type="ECO:0000313" key="3">
    <source>
        <dbReference type="EMBL" id="MBB5841973.1"/>
    </source>
</evidence>
<protein>
    <submittedName>
        <fullName evidence="3">8-oxo-dGTP diphosphatase</fullName>
        <ecNumber evidence="3">3.6.1.55</ecNumber>
    </submittedName>
</protein>
<dbReference type="Pfam" id="PF00293">
    <property type="entry name" value="NUDIX"/>
    <property type="match status" value="1"/>
</dbReference>
<dbReference type="GO" id="GO:0004081">
    <property type="term" value="F:bis(5'-nucleosyl)-tetraphosphatase (asymmetrical) activity"/>
    <property type="evidence" value="ECO:0007669"/>
    <property type="project" value="TreeGrafter"/>
</dbReference>
<dbReference type="Proteomes" id="UP000536685">
    <property type="component" value="Unassembled WGS sequence"/>
</dbReference>
<feature type="domain" description="Nudix hydrolase" evidence="2">
    <location>
        <begin position="6"/>
        <end position="138"/>
    </location>
</feature>
<dbReference type="Gene3D" id="3.90.79.10">
    <property type="entry name" value="Nucleoside Triphosphate Pyrophosphohydrolase"/>
    <property type="match status" value="1"/>
</dbReference>
<proteinExistence type="predicted"/>
<dbReference type="CDD" id="cd03673">
    <property type="entry name" value="NUDIX_Ap6A_hydrolase"/>
    <property type="match status" value="1"/>
</dbReference>
<dbReference type="EC" id="3.6.1.55" evidence="3"/>
<dbReference type="Gene3D" id="3.40.50.1240">
    <property type="entry name" value="Phosphoglycerate mutase-like"/>
    <property type="match status" value="1"/>
</dbReference>
<dbReference type="InterPro" id="IPR051325">
    <property type="entry name" value="Nudix_hydrolase_domain"/>
</dbReference>
<evidence type="ECO:0000313" key="4">
    <source>
        <dbReference type="Proteomes" id="UP000536685"/>
    </source>
</evidence>
<dbReference type="PROSITE" id="PS51462">
    <property type="entry name" value="NUDIX"/>
    <property type="match status" value="1"/>
</dbReference>
<dbReference type="InterPro" id="IPR000086">
    <property type="entry name" value="NUDIX_hydrolase_dom"/>
</dbReference>
<dbReference type="GO" id="GO:0006754">
    <property type="term" value="P:ATP biosynthetic process"/>
    <property type="evidence" value="ECO:0007669"/>
    <property type="project" value="TreeGrafter"/>
</dbReference>
<dbReference type="InterPro" id="IPR013078">
    <property type="entry name" value="His_Pase_superF_clade-1"/>
</dbReference>
<dbReference type="GO" id="GO:0006167">
    <property type="term" value="P:AMP biosynthetic process"/>
    <property type="evidence" value="ECO:0007669"/>
    <property type="project" value="TreeGrafter"/>
</dbReference>
<dbReference type="AlphaFoldDB" id="A0A841AJX1"/>
<evidence type="ECO:0000259" key="2">
    <source>
        <dbReference type="PROSITE" id="PS51462"/>
    </source>
</evidence>
<keyword evidence="4" id="KW-1185">Reference proteome</keyword>
<dbReference type="SMART" id="SM00855">
    <property type="entry name" value="PGAM"/>
    <property type="match status" value="1"/>
</dbReference>
<gene>
    <name evidence="3" type="ORF">HD599_000296</name>
</gene>
<dbReference type="Pfam" id="PF00300">
    <property type="entry name" value="His_Phos_1"/>
    <property type="match status" value="1"/>
</dbReference>
<name>A0A841AJX1_9MICO</name>
<evidence type="ECO:0000256" key="1">
    <source>
        <dbReference type="ARBA" id="ARBA00022801"/>
    </source>
</evidence>
<sequence>MSDATMPVLAAGAVCWRLVDGKARILLVHRGDRADVSLPKGKLDPGETLPQTAVREIAEETGLAITLGAPLGTVEYTLPSGREKIVYYWSSEIDDHALQLSTFTPNAEISSVEWVPLEKVRKKLSYAHDIDVIDRFAERLESGRARTFAIIALRHGTAVPPSTWDGADATRPLMQRGADQALSVAPAIAAFAPRKLISSTATRCLATIAPLAGRLGLPVKDTDSISQDAWEYGAARVDKVVAKRLKRQETAVLCSHGPVLPEIILEIARATGTPSDSALRRAAELSTGEYAVIHVARDFTNHGIVAVESHGPARA</sequence>
<dbReference type="PANTHER" id="PTHR21340">
    <property type="entry name" value="DIADENOSINE 5,5-P1,P4-TETRAPHOSPHATE PYROPHOSPHOHYDROLASE MUTT"/>
    <property type="match status" value="1"/>
</dbReference>
<dbReference type="SUPFAM" id="SSF55811">
    <property type="entry name" value="Nudix"/>
    <property type="match status" value="1"/>
</dbReference>
<organism evidence="3 4">
    <name type="scientific">Conyzicola lurida</name>
    <dbReference type="NCBI Taxonomy" id="1172621"/>
    <lineage>
        <taxon>Bacteria</taxon>
        <taxon>Bacillati</taxon>
        <taxon>Actinomycetota</taxon>
        <taxon>Actinomycetes</taxon>
        <taxon>Micrococcales</taxon>
        <taxon>Microbacteriaceae</taxon>
        <taxon>Conyzicola</taxon>
    </lineage>
</organism>
<dbReference type="InterPro" id="IPR020084">
    <property type="entry name" value="NUDIX_hydrolase_CS"/>
</dbReference>
<accession>A0A841AJX1</accession>
<dbReference type="InterPro" id="IPR029033">
    <property type="entry name" value="His_PPase_superfam"/>
</dbReference>
<dbReference type="PANTHER" id="PTHR21340:SF0">
    <property type="entry name" value="BIS(5'-NUCLEOSYL)-TETRAPHOSPHATASE [ASYMMETRICAL]"/>
    <property type="match status" value="1"/>
</dbReference>
<dbReference type="EMBL" id="JACHMJ010000001">
    <property type="protein sequence ID" value="MBB5841973.1"/>
    <property type="molecule type" value="Genomic_DNA"/>
</dbReference>